<organism evidence="2 3">
    <name type="scientific">Coniochaeta hoffmannii</name>
    <dbReference type="NCBI Taxonomy" id="91930"/>
    <lineage>
        <taxon>Eukaryota</taxon>
        <taxon>Fungi</taxon>
        <taxon>Dikarya</taxon>
        <taxon>Ascomycota</taxon>
        <taxon>Pezizomycotina</taxon>
        <taxon>Sordariomycetes</taxon>
        <taxon>Sordariomycetidae</taxon>
        <taxon>Coniochaetales</taxon>
        <taxon>Coniochaetaceae</taxon>
        <taxon>Coniochaeta</taxon>
    </lineage>
</organism>
<reference evidence="2" key="1">
    <citation type="submission" date="2022-07" db="EMBL/GenBank/DDBJ databases">
        <title>Fungi with potential for degradation of polypropylene.</title>
        <authorList>
            <person name="Gostincar C."/>
        </authorList>
    </citation>
    <scope>NUCLEOTIDE SEQUENCE</scope>
    <source>
        <strain evidence="2">EXF-13287</strain>
    </source>
</reference>
<sequence length="414" mass="45790">MVCKTSPVIVDGMPAAAAQSTYADAIIQELVDMNTGLSSGTMSHLLTLVAFSTGCGVIDLQMDGSDGGTSREELGNFVADSQNGGIDAFLSAVHLSWQWLLVAWQFSVAGASSGDPTQSRHAHLLLSVPDAEEPSTPSKHTRVLEKDTDSCRGLYTLVLALYQVSGAPLQPTRPLHIRHWRRLLLALVRGSSLVDVFPDDLLGLTHADVALPTFVGAEAGLDIGEDAPPCIAHHARIKCWLQWLQASWDSMLGHVAWYRDRLEDISQALHWLDGEVTPVLLGLVDEIAKKMENLDEGEDWQRNATSYRAFLDQVSQMKVGRDDALVEEIRRKYEEAKHNVAMCLRRHEHTKAPDMSRAVEDLGVEGLREMLLQARELYAEEKRRAERVCEEAGGYLSLREEMVRSGGGLRMRSE</sequence>
<gene>
    <name evidence="2" type="ORF">NKR19_g8379</name>
</gene>
<dbReference type="EMBL" id="JANBVN010000167">
    <property type="protein sequence ID" value="KAJ9136972.1"/>
    <property type="molecule type" value="Genomic_DNA"/>
</dbReference>
<dbReference type="AlphaFoldDB" id="A0AA38RQA2"/>
<feature type="coiled-coil region" evidence="1">
    <location>
        <begin position="326"/>
        <end position="391"/>
    </location>
</feature>
<name>A0AA38RQA2_9PEZI</name>
<evidence type="ECO:0000313" key="3">
    <source>
        <dbReference type="Proteomes" id="UP001174691"/>
    </source>
</evidence>
<comment type="caution">
    <text evidence="2">The sequence shown here is derived from an EMBL/GenBank/DDBJ whole genome shotgun (WGS) entry which is preliminary data.</text>
</comment>
<proteinExistence type="predicted"/>
<protein>
    <submittedName>
        <fullName evidence="2">Uncharacterized protein</fullName>
    </submittedName>
</protein>
<dbReference type="Proteomes" id="UP001174691">
    <property type="component" value="Unassembled WGS sequence"/>
</dbReference>
<evidence type="ECO:0000256" key="1">
    <source>
        <dbReference type="SAM" id="Coils"/>
    </source>
</evidence>
<accession>A0AA38RQA2</accession>
<evidence type="ECO:0000313" key="2">
    <source>
        <dbReference type="EMBL" id="KAJ9136972.1"/>
    </source>
</evidence>
<keyword evidence="3" id="KW-1185">Reference proteome</keyword>
<keyword evidence="1" id="KW-0175">Coiled coil</keyword>